<dbReference type="PANTHER" id="PTHR32153">
    <property type="entry name" value="OJ000223_09.16 PROTEIN"/>
    <property type="match status" value="1"/>
</dbReference>
<dbReference type="STRING" id="4529.A0A0E0NN62"/>
<evidence type="ECO:0000259" key="1">
    <source>
        <dbReference type="PROSITE" id="PS50181"/>
    </source>
</evidence>
<dbReference type="Gramene" id="ORUFI02G39670.1">
    <property type="protein sequence ID" value="ORUFI02G39670.1"/>
    <property type="gene ID" value="ORUFI02G39670"/>
</dbReference>
<dbReference type="CDD" id="cd09917">
    <property type="entry name" value="F-box_SF"/>
    <property type="match status" value="1"/>
</dbReference>
<dbReference type="Gene3D" id="3.80.10.10">
    <property type="entry name" value="Ribonuclease Inhibitor"/>
    <property type="match status" value="1"/>
</dbReference>
<proteinExistence type="predicted"/>
<reference evidence="2" key="2">
    <citation type="submission" date="2015-06" db="UniProtKB">
        <authorList>
            <consortium name="EnsemblPlants"/>
        </authorList>
    </citation>
    <scope>IDENTIFICATION</scope>
</reference>
<dbReference type="HOGENOM" id="CLU_024168_2_1_1"/>
<reference evidence="3" key="1">
    <citation type="submission" date="2013-06" db="EMBL/GenBank/DDBJ databases">
        <authorList>
            <person name="Zhao Q."/>
        </authorList>
    </citation>
    <scope>NUCLEOTIDE SEQUENCE</scope>
    <source>
        <strain evidence="3">cv. W1943</strain>
    </source>
</reference>
<keyword evidence="3" id="KW-1185">Reference proteome</keyword>
<dbReference type="InterPro" id="IPR032675">
    <property type="entry name" value="LRR_dom_sf"/>
</dbReference>
<dbReference type="AlphaFoldDB" id="A0A0E0NN62"/>
<protein>
    <recommendedName>
        <fullName evidence="1">F-box domain-containing protein</fullName>
    </recommendedName>
</protein>
<feature type="domain" description="F-box" evidence="1">
    <location>
        <begin position="20"/>
        <end position="67"/>
    </location>
</feature>
<dbReference type="PROSITE" id="PS50181">
    <property type="entry name" value="FBOX"/>
    <property type="match status" value="1"/>
</dbReference>
<name>A0A0E0NN62_ORYRU</name>
<dbReference type="OMA" id="IGACPDI"/>
<dbReference type="InterPro" id="IPR001810">
    <property type="entry name" value="F-box_dom"/>
</dbReference>
<dbReference type="SUPFAM" id="SSF52047">
    <property type="entry name" value="RNI-like"/>
    <property type="match status" value="1"/>
</dbReference>
<evidence type="ECO:0000313" key="2">
    <source>
        <dbReference type="EnsemblPlants" id="ORUFI02G39670.1"/>
    </source>
</evidence>
<dbReference type="eggNOG" id="KOG0342">
    <property type="taxonomic scope" value="Eukaryota"/>
</dbReference>
<evidence type="ECO:0000313" key="3">
    <source>
        <dbReference type="Proteomes" id="UP000008022"/>
    </source>
</evidence>
<organism evidence="2 3">
    <name type="scientific">Oryza rufipogon</name>
    <name type="common">Brownbeard rice</name>
    <name type="synonym">Asian wild rice</name>
    <dbReference type="NCBI Taxonomy" id="4529"/>
    <lineage>
        <taxon>Eukaryota</taxon>
        <taxon>Viridiplantae</taxon>
        <taxon>Streptophyta</taxon>
        <taxon>Embryophyta</taxon>
        <taxon>Tracheophyta</taxon>
        <taxon>Spermatophyta</taxon>
        <taxon>Magnoliopsida</taxon>
        <taxon>Liliopsida</taxon>
        <taxon>Poales</taxon>
        <taxon>Poaceae</taxon>
        <taxon>BOP clade</taxon>
        <taxon>Oryzoideae</taxon>
        <taxon>Oryzeae</taxon>
        <taxon>Oryzinae</taxon>
        <taxon>Oryza</taxon>
    </lineage>
</organism>
<dbReference type="Proteomes" id="UP000008022">
    <property type="component" value="Unassembled WGS sequence"/>
</dbReference>
<dbReference type="InterPro" id="IPR044997">
    <property type="entry name" value="F-box_plant"/>
</dbReference>
<accession>A0A0E0NN62</accession>
<sequence>MAKNKKGRRNKPACHSVKDKDRLTTLPNDVLLNILERLDTADDIRACTLCKRMTKLPAELSRIVVDANSFTPNKIAPDLLTLSDVVQMNEALAGATEKLLNFRSQQIALRQLSLRFYLRYYDCLTIGKAVQHAMSTYNLETLEFTILTEKQGGCCEETHMLCFGKQFRTFLAAFPDAFAGLTRLQLQHLHFAEPDIPNLLTTCKQLKHLRLFSCLNQDDPAVLRIEHPQLVELDINYGDFEFVELKCLPKLRHMAYVHWDCHGDPLSFGDIWVRPECPKLLGPVFHKLQRVSLVDVPEGCNIDWTMFILEAAPSLKEICITIWDRWCNMKTEEDRREEGYGDKTVVDWESSAPDGFRHENLSKVTIYGFQPDDNLVGFVRRVMEVAVNLEEVSLYDRKVCENCGDLDPKIKMKVSPSRYPCTMEKRELLKNQIIAEGLGIGCPDVIHFRS</sequence>
<dbReference type="SUPFAM" id="SSF81383">
    <property type="entry name" value="F-box domain"/>
    <property type="match status" value="1"/>
</dbReference>
<dbReference type="EnsemblPlants" id="ORUFI02G39670.1">
    <property type="protein sequence ID" value="ORUFI02G39670.1"/>
    <property type="gene ID" value="ORUFI02G39670"/>
</dbReference>
<dbReference type="Pfam" id="PF00646">
    <property type="entry name" value="F-box"/>
    <property type="match status" value="1"/>
</dbReference>
<dbReference type="InterPro" id="IPR036047">
    <property type="entry name" value="F-box-like_dom_sf"/>
</dbReference>